<keyword evidence="2" id="KW-0812">Transmembrane</keyword>
<keyword evidence="4" id="KW-1185">Reference proteome</keyword>
<evidence type="ECO:0000256" key="1">
    <source>
        <dbReference type="SAM" id="MobiDB-lite"/>
    </source>
</evidence>
<dbReference type="Proteomes" id="UP001607069">
    <property type="component" value="Unassembled WGS sequence"/>
</dbReference>
<accession>A0ABW7HTQ7</accession>
<gene>
    <name evidence="3" type="ORF">ACG5V6_13775</name>
</gene>
<dbReference type="SUPFAM" id="SSF103473">
    <property type="entry name" value="MFS general substrate transporter"/>
    <property type="match status" value="1"/>
</dbReference>
<organism evidence="3 4">
    <name type="scientific">Streptomyces chitinivorans</name>
    <dbReference type="NCBI Taxonomy" id="1257027"/>
    <lineage>
        <taxon>Bacteria</taxon>
        <taxon>Bacillati</taxon>
        <taxon>Actinomycetota</taxon>
        <taxon>Actinomycetes</taxon>
        <taxon>Kitasatosporales</taxon>
        <taxon>Streptomycetaceae</taxon>
        <taxon>Streptomyces</taxon>
    </lineage>
</organism>
<evidence type="ECO:0000313" key="3">
    <source>
        <dbReference type="EMBL" id="MFH0249281.1"/>
    </source>
</evidence>
<keyword evidence="2" id="KW-0472">Membrane</keyword>
<evidence type="ECO:0000313" key="4">
    <source>
        <dbReference type="Proteomes" id="UP001607069"/>
    </source>
</evidence>
<dbReference type="EMBL" id="JBIHMK010000045">
    <property type="protein sequence ID" value="MFH0249281.1"/>
    <property type="molecule type" value="Genomic_DNA"/>
</dbReference>
<comment type="caution">
    <text evidence="3">The sequence shown here is derived from an EMBL/GenBank/DDBJ whole genome shotgun (WGS) entry which is preliminary data.</text>
</comment>
<reference evidence="3 4" key="1">
    <citation type="submission" date="2024-10" db="EMBL/GenBank/DDBJ databases">
        <authorList>
            <person name="Cho J.-C."/>
        </authorList>
    </citation>
    <scope>NUCLEOTIDE SEQUENCE [LARGE SCALE GENOMIC DNA]</scope>
    <source>
        <strain evidence="3 4">KCTC29696</strain>
    </source>
</reference>
<proteinExistence type="predicted"/>
<dbReference type="InterPro" id="IPR025323">
    <property type="entry name" value="DUF4229"/>
</dbReference>
<sequence>MTSTSETGNTNRAPHAASDAVSGTTSGTASGTTSGTAPGRTPHATLRYTAMRLGVFLACFAVVAVLAYVGVLPEAIGRANPLWLLMLAMVVSAPLSLVLLRRQRDEMSVQIAERVDRAKRKLAANQSQED</sequence>
<dbReference type="Pfam" id="PF14012">
    <property type="entry name" value="DUF4229"/>
    <property type="match status" value="1"/>
</dbReference>
<evidence type="ECO:0000256" key="2">
    <source>
        <dbReference type="SAM" id="Phobius"/>
    </source>
</evidence>
<keyword evidence="2" id="KW-1133">Transmembrane helix</keyword>
<name>A0ABW7HTQ7_9ACTN</name>
<feature type="transmembrane region" description="Helical" evidence="2">
    <location>
        <begin position="50"/>
        <end position="70"/>
    </location>
</feature>
<dbReference type="RefSeq" id="WP_341829758.1">
    <property type="nucleotide sequence ID" value="NZ_BAABEN010000047.1"/>
</dbReference>
<feature type="transmembrane region" description="Helical" evidence="2">
    <location>
        <begin position="82"/>
        <end position="100"/>
    </location>
</feature>
<feature type="compositionally biased region" description="Low complexity" evidence="1">
    <location>
        <begin position="16"/>
        <end position="41"/>
    </location>
</feature>
<feature type="compositionally biased region" description="Polar residues" evidence="1">
    <location>
        <begin position="1"/>
        <end position="12"/>
    </location>
</feature>
<protein>
    <submittedName>
        <fullName evidence="3">DUF4229 domain-containing protein</fullName>
    </submittedName>
</protein>
<dbReference type="InterPro" id="IPR036259">
    <property type="entry name" value="MFS_trans_sf"/>
</dbReference>
<feature type="region of interest" description="Disordered" evidence="1">
    <location>
        <begin position="1"/>
        <end position="42"/>
    </location>
</feature>